<dbReference type="RefSeq" id="WP_377143981.1">
    <property type="nucleotide sequence ID" value="NZ_JBHTIA010000012.1"/>
</dbReference>
<dbReference type="Pfam" id="PF08818">
    <property type="entry name" value="DUF1801"/>
    <property type="match status" value="1"/>
</dbReference>
<dbReference type="Proteomes" id="UP001597073">
    <property type="component" value="Unassembled WGS sequence"/>
</dbReference>
<dbReference type="Gene3D" id="3.90.1150.200">
    <property type="match status" value="1"/>
</dbReference>
<comment type="caution">
    <text evidence="2">The sequence shown here is derived from an EMBL/GenBank/DDBJ whole genome shotgun (WGS) entry which is preliminary data.</text>
</comment>
<name>A0ABW2ZJF4_9SPHI</name>
<evidence type="ECO:0000313" key="2">
    <source>
        <dbReference type="EMBL" id="MFD0766247.1"/>
    </source>
</evidence>
<dbReference type="SUPFAM" id="SSF159888">
    <property type="entry name" value="YdhG-like"/>
    <property type="match status" value="1"/>
</dbReference>
<feature type="domain" description="YdhG-like" evidence="1">
    <location>
        <begin position="19"/>
        <end position="110"/>
    </location>
</feature>
<evidence type="ECO:0000313" key="3">
    <source>
        <dbReference type="Proteomes" id="UP001597073"/>
    </source>
</evidence>
<protein>
    <submittedName>
        <fullName evidence="2">Iron chaperone</fullName>
    </submittedName>
</protein>
<accession>A0ABW2ZJF4</accession>
<reference evidence="3" key="1">
    <citation type="journal article" date="2019" name="Int. J. Syst. Evol. Microbiol.">
        <title>The Global Catalogue of Microorganisms (GCM) 10K type strain sequencing project: providing services to taxonomists for standard genome sequencing and annotation.</title>
        <authorList>
            <consortium name="The Broad Institute Genomics Platform"/>
            <consortium name="The Broad Institute Genome Sequencing Center for Infectious Disease"/>
            <person name="Wu L."/>
            <person name="Ma J."/>
        </authorList>
    </citation>
    <scope>NUCLEOTIDE SEQUENCE [LARGE SCALE GENOMIC DNA]</scope>
    <source>
        <strain evidence="3">CCUG 60742</strain>
    </source>
</reference>
<gene>
    <name evidence="2" type="ORF">ACFQZI_15395</name>
</gene>
<proteinExistence type="predicted"/>
<evidence type="ECO:0000259" key="1">
    <source>
        <dbReference type="Pfam" id="PF08818"/>
    </source>
</evidence>
<organism evidence="2 3">
    <name type="scientific">Mucilaginibacter lutimaris</name>
    <dbReference type="NCBI Taxonomy" id="931629"/>
    <lineage>
        <taxon>Bacteria</taxon>
        <taxon>Pseudomonadati</taxon>
        <taxon>Bacteroidota</taxon>
        <taxon>Sphingobacteriia</taxon>
        <taxon>Sphingobacteriales</taxon>
        <taxon>Sphingobacteriaceae</taxon>
        <taxon>Mucilaginibacter</taxon>
    </lineage>
</organism>
<sequence>MQKPNNADEYIAAYPAQVQARMEELRRTIKNAAPQATEVISYGMPGYKINSVLVYFAGWDKHIGFYPGASGIASFKDELSVYKGAKGSVQFPLDEPLPLDLITRVVKFRVEEEAAIALARKMKKALK</sequence>
<dbReference type="InterPro" id="IPR014922">
    <property type="entry name" value="YdhG-like"/>
</dbReference>
<keyword evidence="3" id="KW-1185">Reference proteome</keyword>
<dbReference type="EMBL" id="JBHTIA010000012">
    <property type="protein sequence ID" value="MFD0766247.1"/>
    <property type="molecule type" value="Genomic_DNA"/>
</dbReference>